<dbReference type="EMBL" id="JAGHKO010000017">
    <property type="protein sequence ID" value="MBO9204830.1"/>
    <property type="molecule type" value="Genomic_DNA"/>
</dbReference>
<comment type="caution">
    <text evidence="6">The sequence shown here is derived from an EMBL/GenBank/DDBJ whole genome shotgun (WGS) entry which is preliminary data.</text>
</comment>
<dbReference type="RefSeq" id="WP_209143795.1">
    <property type="nucleotide sequence ID" value="NZ_JAGHKO010000017.1"/>
</dbReference>
<organism evidence="6 7">
    <name type="scientific">Niastella soli</name>
    <dbReference type="NCBI Taxonomy" id="2821487"/>
    <lineage>
        <taxon>Bacteria</taxon>
        <taxon>Pseudomonadati</taxon>
        <taxon>Bacteroidota</taxon>
        <taxon>Chitinophagia</taxon>
        <taxon>Chitinophagales</taxon>
        <taxon>Chitinophagaceae</taxon>
        <taxon>Niastella</taxon>
    </lineage>
</organism>
<dbReference type="InterPro" id="IPR025943">
    <property type="entry name" value="Sigma_54_int_dom_ATP-bd_2"/>
</dbReference>
<dbReference type="PROSITE" id="PS50110">
    <property type="entry name" value="RESPONSE_REGULATORY"/>
    <property type="match status" value="1"/>
</dbReference>
<dbReference type="InterPro" id="IPR011006">
    <property type="entry name" value="CheY-like_superfamily"/>
</dbReference>
<feature type="domain" description="Sigma-54 factor interaction" evidence="4">
    <location>
        <begin position="155"/>
        <end position="384"/>
    </location>
</feature>
<keyword evidence="7" id="KW-1185">Reference proteome</keyword>
<keyword evidence="2" id="KW-0067">ATP-binding</keyword>
<dbReference type="PROSITE" id="PS00675">
    <property type="entry name" value="SIGMA54_INTERACT_1"/>
    <property type="match status" value="1"/>
</dbReference>
<keyword evidence="3" id="KW-0597">Phosphoprotein</keyword>
<dbReference type="InterPro" id="IPR003593">
    <property type="entry name" value="AAA+_ATPase"/>
</dbReference>
<proteinExistence type="predicted"/>
<dbReference type="SUPFAM" id="SSF52540">
    <property type="entry name" value="P-loop containing nucleoside triphosphate hydrolases"/>
    <property type="match status" value="1"/>
</dbReference>
<name>A0ABS3Z3W0_9BACT</name>
<dbReference type="InterPro" id="IPR001789">
    <property type="entry name" value="Sig_transdc_resp-reg_receiver"/>
</dbReference>
<evidence type="ECO:0000259" key="5">
    <source>
        <dbReference type="PROSITE" id="PS50110"/>
    </source>
</evidence>
<dbReference type="SUPFAM" id="SSF52172">
    <property type="entry name" value="CheY-like"/>
    <property type="match status" value="1"/>
</dbReference>
<feature type="domain" description="Response regulatory" evidence="5">
    <location>
        <begin position="3"/>
        <end position="117"/>
    </location>
</feature>
<evidence type="ECO:0000313" key="6">
    <source>
        <dbReference type="EMBL" id="MBO9204830.1"/>
    </source>
</evidence>
<evidence type="ECO:0000256" key="3">
    <source>
        <dbReference type="PROSITE-ProRule" id="PRU00169"/>
    </source>
</evidence>
<dbReference type="Pfam" id="PF00158">
    <property type="entry name" value="Sigma54_activat"/>
    <property type="match status" value="1"/>
</dbReference>
<reference evidence="6 7" key="1">
    <citation type="submission" date="2021-03" db="EMBL/GenBank/DDBJ databases">
        <title>Assistant Professor.</title>
        <authorList>
            <person name="Huq M.A."/>
        </authorList>
    </citation>
    <scope>NUCLEOTIDE SEQUENCE [LARGE SCALE GENOMIC DNA]</scope>
    <source>
        <strain evidence="6 7">MAH-29</strain>
    </source>
</reference>
<evidence type="ECO:0000259" key="4">
    <source>
        <dbReference type="PROSITE" id="PS50045"/>
    </source>
</evidence>
<dbReference type="InterPro" id="IPR002078">
    <property type="entry name" value="Sigma_54_int"/>
</dbReference>
<accession>A0ABS3Z3W0</accession>
<dbReference type="InterPro" id="IPR025662">
    <property type="entry name" value="Sigma_54_int_dom_ATP-bd_1"/>
</dbReference>
<dbReference type="Gene3D" id="1.10.8.60">
    <property type="match status" value="1"/>
</dbReference>
<dbReference type="SMART" id="SM00382">
    <property type="entry name" value="AAA"/>
    <property type="match status" value="1"/>
</dbReference>
<evidence type="ECO:0000313" key="7">
    <source>
        <dbReference type="Proteomes" id="UP000677244"/>
    </source>
</evidence>
<dbReference type="Gene3D" id="3.40.50.300">
    <property type="entry name" value="P-loop containing nucleotide triphosphate hydrolases"/>
    <property type="match status" value="1"/>
</dbReference>
<dbReference type="PROSITE" id="PS50045">
    <property type="entry name" value="SIGMA54_INTERACT_4"/>
    <property type="match status" value="1"/>
</dbReference>
<evidence type="ECO:0000256" key="1">
    <source>
        <dbReference type="ARBA" id="ARBA00022741"/>
    </source>
</evidence>
<sequence>MERILIVEDELIVARDIRKILEKAGYKTTGVARSVEDAMTIIAESRPTFVLVDIFLKGKFTGIDLALQLNKANIPFIYISANSNQGVLEAAKTTNPYGFIVKPFRERDLLVTLDIARYRYEMQRQLQSQELSNSATKPFTGNRSTKIHRHAYKDLIGASASMIQVYQLIEQVAPFDTSVLLLGESGTGKEVVANSIVQASERKTKPFIRINCAAIPASLIEAELFGYEKGAFTGANKSKPGKLALADGGTILLDEIGEMPMDMQAKLLRVLQEKEIEPIGATAFIKTNIRIIAATNRNLEQEVGQGRFRLDLYYRLHVFPITLPPLRERKEDIPLLVKHFIQYYSNKLQKTITGVDEPAMQKLQQYNWLGNVRELQHRIERSVLLAKDNVIHDI</sequence>
<dbReference type="Pfam" id="PF25601">
    <property type="entry name" value="AAA_lid_14"/>
    <property type="match status" value="1"/>
</dbReference>
<gene>
    <name evidence="6" type="ORF">J7I42_31360</name>
</gene>
<dbReference type="CDD" id="cd17534">
    <property type="entry name" value="REC_DC-like"/>
    <property type="match status" value="1"/>
</dbReference>
<dbReference type="Pfam" id="PF00072">
    <property type="entry name" value="Response_reg"/>
    <property type="match status" value="1"/>
</dbReference>
<dbReference type="InterPro" id="IPR027417">
    <property type="entry name" value="P-loop_NTPase"/>
</dbReference>
<dbReference type="CDD" id="cd00009">
    <property type="entry name" value="AAA"/>
    <property type="match status" value="1"/>
</dbReference>
<keyword evidence="1" id="KW-0547">Nucleotide-binding</keyword>
<dbReference type="Gene3D" id="3.40.50.2300">
    <property type="match status" value="1"/>
</dbReference>
<feature type="modified residue" description="4-aspartylphosphate" evidence="3">
    <location>
        <position position="53"/>
    </location>
</feature>
<dbReference type="InterPro" id="IPR058031">
    <property type="entry name" value="AAA_lid_NorR"/>
</dbReference>
<evidence type="ECO:0000256" key="2">
    <source>
        <dbReference type="ARBA" id="ARBA00022840"/>
    </source>
</evidence>
<protein>
    <submittedName>
        <fullName evidence="6">Sigma-54-dependent Fis family transcriptional regulator</fullName>
    </submittedName>
</protein>
<dbReference type="Proteomes" id="UP000677244">
    <property type="component" value="Unassembled WGS sequence"/>
</dbReference>
<dbReference type="PANTHER" id="PTHR32071">
    <property type="entry name" value="TRANSCRIPTIONAL REGULATORY PROTEIN"/>
    <property type="match status" value="1"/>
</dbReference>
<dbReference type="SMART" id="SM00448">
    <property type="entry name" value="REC"/>
    <property type="match status" value="1"/>
</dbReference>
<dbReference type="PROSITE" id="PS00676">
    <property type="entry name" value="SIGMA54_INTERACT_2"/>
    <property type="match status" value="1"/>
</dbReference>